<keyword evidence="2" id="KW-1185">Reference proteome</keyword>
<dbReference type="eggNOG" id="COG3636">
    <property type="taxonomic scope" value="Bacteria"/>
</dbReference>
<sequence length="106" mass="11994">MKDVKMQTSRSYREYLIESLKDPERAAGNIEVALELAEKDPQPDVLRLTLKDVIEARVQMNNLSEEARQSYEKLDKILLDTGGAEIYSLVELLDALGFRVAIAPKD</sequence>
<reference evidence="1 2" key="1">
    <citation type="submission" date="2008-07" db="EMBL/GenBank/DDBJ databases">
        <authorList>
            <person name="Tandeau de Marsac N."/>
            <person name="Ferriera S."/>
            <person name="Johnson J."/>
            <person name="Kravitz S."/>
            <person name="Beeson K."/>
            <person name="Sutton G."/>
            <person name="Rogers Y.-H."/>
            <person name="Friedman R."/>
            <person name="Frazier M."/>
            <person name="Venter J.C."/>
        </authorList>
    </citation>
    <scope>NUCLEOTIDE SEQUENCE [LARGE SCALE GENOMIC DNA]</scope>
    <source>
        <strain evidence="1 2">PCC 7420</strain>
    </source>
</reference>
<dbReference type="Proteomes" id="UP000003835">
    <property type="component" value="Unassembled WGS sequence"/>
</dbReference>
<organism evidence="1 2">
    <name type="scientific">Coleofasciculus chthonoplastes PCC 7420</name>
    <dbReference type="NCBI Taxonomy" id="118168"/>
    <lineage>
        <taxon>Bacteria</taxon>
        <taxon>Bacillati</taxon>
        <taxon>Cyanobacteriota</taxon>
        <taxon>Cyanophyceae</taxon>
        <taxon>Coleofasciculales</taxon>
        <taxon>Coleofasciculaceae</taxon>
        <taxon>Coleofasciculus</taxon>
    </lineage>
</organism>
<dbReference type="AlphaFoldDB" id="B4VPB9"/>
<proteinExistence type="predicted"/>
<evidence type="ECO:0000313" key="1">
    <source>
        <dbReference type="EMBL" id="EDX76046.1"/>
    </source>
</evidence>
<dbReference type="HOGENOM" id="CLU_137365_2_1_3"/>
<dbReference type="OrthoDB" id="517060at2"/>
<protein>
    <submittedName>
        <fullName evidence="1">Uncharacterized protein</fullName>
    </submittedName>
</protein>
<accession>B4VPB9</accession>
<dbReference type="EMBL" id="DS989847">
    <property type="protein sequence ID" value="EDX76046.1"/>
    <property type="molecule type" value="Genomic_DNA"/>
</dbReference>
<gene>
    <name evidence="1" type="ORF">MC7420_5480</name>
</gene>
<evidence type="ECO:0000313" key="2">
    <source>
        <dbReference type="Proteomes" id="UP000003835"/>
    </source>
</evidence>
<name>B4VPB9_9CYAN</name>
<dbReference type="RefSeq" id="WP_006100530.1">
    <property type="nucleotide sequence ID" value="NZ_DS989847.1"/>
</dbReference>